<dbReference type="Proteomes" id="UP000499080">
    <property type="component" value="Unassembled WGS sequence"/>
</dbReference>
<name>A0A4Y2NIW7_ARAVE</name>
<protein>
    <submittedName>
        <fullName evidence="1">Uncharacterized protein</fullName>
    </submittedName>
</protein>
<proteinExistence type="predicted"/>
<gene>
    <name evidence="1" type="ORF">AVEN_148105_1</name>
</gene>
<organism evidence="1 2">
    <name type="scientific">Araneus ventricosus</name>
    <name type="common">Orbweaver spider</name>
    <name type="synonym">Epeira ventricosa</name>
    <dbReference type="NCBI Taxonomy" id="182803"/>
    <lineage>
        <taxon>Eukaryota</taxon>
        <taxon>Metazoa</taxon>
        <taxon>Ecdysozoa</taxon>
        <taxon>Arthropoda</taxon>
        <taxon>Chelicerata</taxon>
        <taxon>Arachnida</taxon>
        <taxon>Araneae</taxon>
        <taxon>Araneomorphae</taxon>
        <taxon>Entelegynae</taxon>
        <taxon>Araneoidea</taxon>
        <taxon>Araneidae</taxon>
        <taxon>Araneus</taxon>
    </lineage>
</organism>
<sequence>MLHALHIRDYISLLRKLVCSTESEKCTVHRCDNCPSVVILKEELMLSNELEMINEISYKQWVKIDGAELKTIITSIDEFVENLVAKLSTLCTHHFSTKAQTKYFSKTKNELSEGTAIILADFYENYTCIIQDAIQSVHWKKEQVTIHRFLAYVKDTAND</sequence>
<evidence type="ECO:0000313" key="1">
    <source>
        <dbReference type="EMBL" id="GBN38852.1"/>
    </source>
</evidence>
<dbReference type="PANTHER" id="PTHR46601:SF1">
    <property type="entry name" value="ADF-H DOMAIN-CONTAINING PROTEIN"/>
    <property type="match status" value="1"/>
</dbReference>
<dbReference type="AlphaFoldDB" id="A0A4Y2NIW7"/>
<keyword evidence="2" id="KW-1185">Reference proteome</keyword>
<dbReference type="EMBL" id="BGPR01009250">
    <property type="protein sequence ID" value="GBN38852.1"/>
    <property type="molecule type" value="Genomic_DNA"/>
</dbReference>
<comment type="caution">
    <text evidence="1">The sequence shown here is derived from an EMBL/GenBank/DDBJ whole genome shotgun (WGS) entry which is preliminary data.</text>
</comment>
<dbReference type="PANTHER" id="PTHR46601">
    <property type="entry name" value="ULP_PROTEASE DOMAIN-CONTAINING PROTEIN"/>
    <property type="match status" value="1"/>
</dbReference>
<reference evidence="1 2" key="1">
    <citation type="journal article" date="2019" name="Sci. Rep.">
        <title>Orb-weaving spider Araneus ventricosus genome elucidates the spidroin gene catalogue.</title>
        <authorList>
            <person name="Kono N."/>
            <person name="Nakamura H."/>
            <person name="Ohtoshi R."/>
            <person name="Moran D.A.P."/>
            <person name="Shinohara A."/>
            <person name="Yoshida Y."/>
            <person name="Fujiwara M."/>
            <person name="Mori M."/>
            <person name="Tomita M."/>
            <person name="Arakawa K."/>
        </authorList>
    </citation>
    <scope>NUCLEOTIDE SEQUENCE [LARGE SCALE GENOMIC DNA]</scope>
</reference>
<accession>A0A4Y2NIW7</accession>
<dbReference type="OrthoDB" id="8065116at2759"/>
<evidence type="ECO:0000313" key="2">
    <source>
        <dbReference type="Proteomes" id="UP000499080"/>
    </source>
</evidence>